<evidence type="ECO:0000256" key="2">
    <source>
        <dbReference type="ARBA" id="ARBA00001913"/>
    </source>
</evidence>
<keyword evidence="9" id="KW-0963">Cytoplasm</keyword>
<evidence type="ECO:0000256" key="15">
    <source>
        <dbReference type="PIRSR" id="PIRSR605511-2"/>
    </source>
</evidence>
<dbReference type="AlphaFoldDB" id="A0A7F5R5P6"/>
<gene>
    <name evidence="19" type="primary">LOC108740357</name>
</gene>
<evidence type="ECO:0000256" key="3">
    <source>
        <dbReference type="ARBA" id="ARBA00001936"/>
    </source>
</evidence>
<accession>A0A7F5R5P6</accession>
<dbReference type="PRINTS" id="PR01790">
    <property type="entry name" value="SMP30FAMILY"/>
</dbReference>
<dbReference type="GO" id="GO:0019853">
    <property type="term" value="P:L-ascorbic acid biosynthetic process"/>
    <property type="evidence" value="ECO:0007669"/>
    <property type="project" value="TreeGrafter"/>
</dbReference>
<feature type="binding site" evidence="15">
    <location>
        <position position="185"/>
    </location>
    <ligand>
        <name>a divalent metal cation</name>
        <dbReference type="ChEBI" id="CHEBI:60240"/>
    </ligand>
</feature>
<sequence>MFFKRFPFTLVTLITLTTFIVSSIANGPCVRQLTQPFNISEEPTWDDRIKLLYFVDILAGRIYSYDPVTTILNHIQLDGYVTPIIPTVHDTHVFVAGLNRTLVAIRWYPKGSRLEAVGTLTTVAKQFPSSQFNDGKADAKGRLWIGTMGYENSIGVVPNQGSLYLITKENIENPEVVIAPVNISNGLAWNKANTKFFYIDTPTRQVRVYDFDLKAGKISNPKVVFDVSEHDELTGNPDGMTIDEDDNIWVALYGGGAVVKVDTKTLKVLQIIAIPALDVTSVSWGGEKLDILFVTSSRFALSPEERRQQPAAGSLFAVYNLGARGLPAHYADVIDDVKLPCLR</sequence>
<evidence type="ECO:0000313" key="19">
    <source>
        <dbReference type="RefSeq" id="XP_025831059.1"/>
    </source>
</evidence>
<dbReference type="GO" id="GO:0005509">
    <property type="term" value="F:calcium ion binding"/>
    <property type="evidence" value="ECO:0007669"/>
    <property type="project" value="InterPro"/>
</dbReference>
<feature type="binding site" evidence="15">
    <location>
        <position position="133"/>
    </location>
    <ligand>
        <name>substrate</name>
    </ligand>
</feature>
<dbReference type="EC" id="3.1.1.17" evidence="7"/>
<feature type="chain" id="PRO_5028938267" description="Regucalcin" evidence="16">
    <location>
        <begin position="26"/>
        <end position="343"/>
    </location>
</feature>
<evidence type="ECO:0000259" key="17">
    <source>
        <dbReference type="Pfam" id="PF08450"/>
    </source>
</evidence>
<feature type="domain" description="SMP-30/Gluconolactonase/LRE-like region" evidence="17">
    <location>
        <begin position="40"/>
        <end position="297"/>
    </location>
</feature>
<feature type="binding site" evidence="15">
    <location>
        <position position="238"/>
    </location>
    <ligand>
        <name>a divalent metal cation</name>
        <dbReference type="ChEBI" id="CHEBI:60240"/>
    </ligand>
</feature>
<evidence type="ECO:0000256" key="6">
    <source>
        <dbReference type="ARBA" id="ARBA00008853"/>
    </source>
</evidence>
<feature type="binding site" evidence="15">
    <location>
        <position position="151"/>
    </location>
    <ligand>
        <name>substrate</name>
    </ligand>
</feature>
<dbReference type="GO" id="GO:0030234">
    <property type="term" value="F:enzyme regulator activity"/>
    <property type="evidence" value="ECO:0007669"/>
    <property type="project" value="InterPro"/>
</dbReference>
<evidence type="ECO:0000256" key="7">
    <source>
        <dbReference type="ARBA" id="ARBA00013227"/>
    </source>
</evidence>
<evidence type="ECO:0000256" key="10">
    <source>
        <dbReference type="ARBA" id="ARBA00022723"/>
    </source>
</evidence>
<reference evidence="19" key="1">
    <citation type="submission" date="2025-08" db="UniProtKB">
        <authorList>
            <consortium name="RefSeq"/>
        </authorList>
    </citation>
    <scope>IDENTIFICATION</scope>
    <source>
        <tissue evidence="19">Entire body</tissue>
    </source>
</reference>
<dbReference type="InterPro" id="IPR011042">
    <property type="entry name" value="6-blade_b-propeller_TolB-like"/>
</dbReference>
<comment type="cofactor">
    <cofactor evidence="3">
        <name>Mn(2+)</name>
        <dbReference type="ChEBI" id="CHEBI:29035"/>
    </cofactor>
</comment>
<keyword evidence="11" id="KW-0378">Hydrolase</keyword>
<dbReference type="InterPro" id="IPR008367">
    <property type="entry name" value="Regucalcin"/>
</dbReference>
<comment type="cofactor">
    <cofactor evidence="2">
        <name>Ca(2+)</name>
        <dbReference type="ChEBI" id="CHEBI:29108"/>
    </cofactor>
</comment>
<feature type="active site" description="Proton donor/acceptor" evidence="14">
    <location>
        <position position="238"/>
    </location>
</feature>
<organism evidence="18 19">
    <name type="scientific">Agrilus planipennis</name>
    <name type="common">Emerald ash borer</name>
    <name type="synonym">Agrilus marcopoli</name>
    <dbReference type="NCBI Taxonomy" id="224129"/>
    <lineage>
        <taxon>Eukaryota</taxon>
        <taxon>Metazoa</taxon>
        <taxon>Ecdysozoa</taxon>
        <taxon>Arthropoda</taxon>
        <taxon>Hexapoda</taxon>
        <taxon>Insecta</taxon>
        <taxon>Pterygota</taxon>
        <taxon>Neoptera</taxon>
        <taxon>Endopterygota</taxon>
        <taxon>Coleoptera</taxon>
        <taxon>Polyphaga</taxon>
        <taxon>Elateriformia</taxon>
        <taxon>Buprestoidea</taxon>
        <taxon>Buprestidae</taxon>
        <taxon>Agrilinae</taxon>
        <taxon>Agrilus</taxon>
    </lineage>
</organism>
<dbReference type="PANTHER" id="PTHR10907">
    <property type="entry name" value="REGUCALCIN"/>
    <property type="match status" value="1"/>
</dbReference>
<comment type="similarity">
    <text evidence="6">Belongs to the SMP-30/CGR1 family.</text>
</comment>
<proteinExistence type="inferred from homology"/>
<keyword evidence="15" id="KW-0862">Zinc</keyword>
<feature type="binding site" evidence="15">
    <location>
        <position position="41"/>
    </location>
    <ligand>
        <name>a divalent metal cation</name>
        <dbReference type="ChEBI" id="CHEBI:60240"/>
    </ligand>
</feature>
<dbReference type="GO" id="GO:0004341">
    <property type="term" value="F:gluconolactonase activity"/>
    <property type="evidence" value="ECO:0007669"/>
    <property type="project" value="UniProtKB-EC"/>
</dbReference>
<dbReference type="InterPro" id="IPR005511">
    <property type="entry name" value="SMP-30"/>
</dbReference>
<comment type="catalytic activity">
    <reaction evidence="1">
        <text>D-glucono-1,5-lactone + H2O = D-gluconate + H(+)</text>
        <dbReference type="Rhea" id="RHEA:10440"/>
        <dbReference type="ChEBI" id="CHEBI:15377"/>
        <dbReference type="ChEBI" id="CHEBI:15378"/>
        <dbReference type="ChEBI" id="CHEBI:16217"/>
        <dbReference type="ChEBI" id="CHEBI:18391"/>
        <dbReference type="EC" id="3.1.1.17"/>
    </reaction>
</comment>
<dbReference type="InterPro" id="IPR013658">
    <property type="entry name" value="SGL"/>
</dbReference>
<evidence type="ECO:0000256" key="11">
    <source>
        <dbReference type="ARBA" id="ARBA00022801"/>
    </source>
</evidence>
<evidence type="ECO:0000256" key="14">
    <source>
        <dbReference type="PIRSR" id="PIRSR605511-1"/>
    </source>
</evidence>
<evidence type="ECO:0000256" key="16">
    <source>
        <dbReference type="SAM" id="SignalP"/>
    </source>
</evidence>
<feature type="signal peptide" evidence="16">
    <location>
        <begin position="1"/>
        <end position="25"/>
    </location>
</feature>
<evidence type="ECO:0000256" key="12">
    <source>
        <dbReference type="ARBA" id="ARBA00022837"/>
    </source>
</evidence>
<dbReference type="PRINTS" id="PR01791">
    <property type="entry name" value="REGUCALCIN"/>
</dbReference>
<name>A0A7F5R5P6_AGRPL</name>
<evidence type="ECO:0000256" key="5">
    <source>
        <dbReference type="ARBA" id="ARBA00004496"/>
    </source>
</evidence>
<dbReference type="GeneID" id="108740357"/>
<dbReference type="Proteomes" id="UP000192223">
    <property type="component" value="Unplaced"/>
</dbReference>
<comment type="cofactor">
    <cofactor evidence="4">
        <name>Mg(2+)</name>
        <dbReference type="ChEBI" id="CHEBI:18420"/>
    </cofactor>
</comment>
<evidence type="ECO:0000256" key="1">
    <source>
        <dbReference type="ARBA" id="ARBA00001589"/>
    </source>
</evidence>
<evidence type="ECO:0000313" key="18">
    <source>
        <dbReference type="Proteomes" id="UP000192223"/>
    </source>
</evidence>
<dbReference type="FunFam" id="2.120.10.30:FF:000027">
    <property type="entry name" value="Regucalcin homologue"/>
    <property type="match status" value="1"/>
</dbReference>
<dbReference type="Gene3D" id="2.120.10.30">
    <property type="entry name" value="TolB, C-terminal domain"/>
    <property type="match status" value="1"/>
</dbReference>
<keyword evidence="10 15" id="KW-0479">Metal-binding</keyword>
<evidence type="ECO:0000256" key="8">
    <source>
        <dbReference type="ARBA" id="ARBA00016808"/>
    </source>
</evidence>
<keyword evidence="16" id="KW-0732">Signal</keyword>
<dbReference type="OrthoDB" id="423498at2759"/>
<dbReference type="RefSeq" id="XP_025831059.1">
    <property type="nucleotide sequence ID" value="XM_025975274.1"/>
</dbReference>
<comment type="subcellular location">
    <subcellularLocation>
        <location evidence="5">Cytoplasm</location>
    </subcellularLocation>
</comment>
<evidence type="ECO:0000256" key="9">
    <source>
        <dbReference type="ARBA" id="ARBA00022490"/>
    </source>
</evidence>
<evidence type="ECO:0000256" key="4">
    <source>
        <dbReference type="ARBA" id="ARBA00001946"/>
    </source>
</evidence>
<evidence type="ECO:0000256" key="13">
    <source>
        <dbReference type="ARBA" id="ARBA00032464"/>
    </source>
</evidence>
<dbReference type="GO" id="GO:0005737">
    <property type="term" value="C:cytoplasm"/>
    <property type="evidence" value="ECO:0007669"/>
    <property type="project" value="UniProtKB-SubCell"/>
</dbReference>
<dbReference type="Pfam" id="PF08450">
    <property type="entry name" value="SGL"/>
    <property type="match status" value="1"/>
</dbReference>
<keyword evidence="12" id="KW-0106">Calcium</keyword>
<protein>
    <recommendedName>
        <fullName evidence="8">Regucalcin</fullName>
        <ecNumber evidence="7">3.1.1.17</ecNumber>
    </recommendedName>
    <alternativeName>
        <fullName evidence="13">Gluconolactonase</fullName>
    </alternativeName>
</protein>
<comment type="cofactor">
    <cofactor evidence="15">
        <name>Zn(2+)</name>
        <dbReference type="ChEBI" id="CHEBI:29105"/>
    </cofactor>
    <text evidence="15">Binds 1 divalent metal cation per subunit.</text>
</comment>
<dbReference type="PANTHER" id="PTHR10907:SF47">
    <property type="entry name" value="REGUCALCIN"/>
    <property type="match status" value="1"/>
</dbReference>
<dbReference type="SUPFAM" id="SSF63829">
    <property type="entry name" value="Calcium-dependent phosphotriesterase"/>
    <property type="match status" value="1"/>
</dbReference>
<keyword evidence="18" id="KW-1185">Reference proteome</keyword>